<dbReference type="PANTHER" id="PTHR42085:SF2">
    <property type="entry name" value="F-BOX DOMAIN-CONTAINING PROTEIN"/>
    <property type="match status" value="1"/>
</dbReference>
<comment type="caution">
    <text evidence="1">The sequence shown here is derived from an EMBL/GenBank/DDBJ whole genome shotgun (WGS) entry which is preliminary data.</text>
</comment>
<name>A0A9P4N7T5_9PLEO</name>
<dbReference type="AlphaFoldDB" id="A0A9P4N7T5"/>
<organism evidence="1 2">
    <name type="scientific">Lojkania enalia</name>
    <dbReference type="NCBI Taxonomy" id="147567"/>
    <lineage>
        <taxon>Eukaryota</taxon>
        <taxon>Fungi</taxon>
        <taxon>Dikarya</taxon>
        <taxon>Ascomycota</taxon>
        <taxon>Pezizomycotina</taxon>
        <taxon>Dothideomycetes</taxon>
        <taxon>Pleosporomycetidae</taxon>
        <taxon>Pleosporales</taxon>
        <taxon>Pleosporales incertae sedis</taxon>
        <taxon>Lojkania</taxon>
    </lineage>
</organism>
<dbReference type="PANTHER" id="PTHR42085">
    <property type="entry name" value="F-BOX DOMAIN-CONTAINING PROTEIN"/>
    <property type="match status" value="1"/>
</dbReference>
<dbReference type="OrthoDB" id="62952at2759"/>
<gene>
    <name evidence="1" type="ORF">CC78DRAFT_87166</name>
</gene>
<protein>
    <recommendedName>
        <fullName evidence="3">F-box domain-containing protein</fullName>
    </recommendedName>
</protein>
<sequence>MDAKKKSTTTSTTSSQSSKSAGSAQVNFLDLPKGVRNKIYSRVLIVPHPLFLFQEPGCRVETFAPDRPFRWLALLYTNRQISHEASAVLYRINHFHLVDITEQQFGLLRSFLDCIGHVNAASLSHLDINFPVVESIDGKPGALKLRDDNLQSLELLRHNCTTLSTLEALIHSKNFSIFRKTDDFLREALLLIDAQFRAISSLKKIIIRVTVYDKIPTSATDYMEGLGWVVVFGSKN</sequence>
<evidence type="ECO:0000313" key="1">
    <source>
        <dbReference type="EMBL" id="KAF2267299.1"/>
    </source>
</evidence>
<evidence type="ECO:0008006" key="3">
    <source>
        <dbReference type="Google" id="ProtNLM"/>
    </source>
</evidence>
<dbReference type="Proteomes" id="UP000800093">
    <property type="component" value="Unassembled WGS sequence"/>
</dbReference>
<dbReference type="EMBL" id="ML986592">
    <property type="protein sequence ID" value="KAF2267299.1"/>
    <property type="molecule type" value="Genomic_DNA"/>
</dbReference>
<accession>A0A9P4N7T5</accession>
<evidence type="ECO:0000313" key="2">
    <source>
        <dbReference type="Proteomes" id="UP000800093"/>
    </source>
</evidence>
<keyword evidence="2" id="KW-1185">Reference proteome</keyword>
<proteinExistence type="predicted"/>
<dbReference type="InterPro" id="IPR038883">
    <property type="entry name" value="AN11006-like"/>
</dbReference>
<reference evidence="2" key="1">
    <citation type="journal article" date="2020" name="Stud. Mycol.">
        <title>101 Dothideomycetes genomes: A test case for predicting lifestyles and emergence of pathogens.</title>
        <authorList>
            <person name="Haridas S."/>
            <person name="Albert R."/>
            <person name="Binder M."/>
            <person name="Bloem J."/>
            <person name="LaButti K."/>
            <person name="Salamov A."/>
            <person name="Andreopoulos B."/>
            <person name="Baker S."/>
            <person name="Barry K."/>
            <person name="Bills G."/>
            <person name="Bluhm B."/>
            <person name="Cannon C."/>
            <person name="Castanera R."/>
            <person name="Culley D."/>
            <person name="Daum C."/>
            <person name="Ezra D."/>
            <person name="Gonzalez J."/>
            <person name="Henrissat B."/>
            <person name="Kuo A."/>
            <person name="Liang C."/>
            <person name="Lipzen A."/>
            <person name="Lutzoni F."/>
            <person name="Magnuson J."/>
            <person name="Mondo S."/>
            <person name="Nolan M."/>
            <person name="Ohm R."/>
            <person name="Pangilinan J."/>
            <person name="Park H.-J."/>
            <person name="Ramirez L."/>
            <person name="Alfaro M."/>
            <person name="Sun H."/>
            <person name="Tritt A."/>
            <person name="Yoshinaga Y."/>
            <person name="Zwiers L.-H."/>
            <person name="Turgeon B."/>
            <person name="Goodwin S."/>
            <person name="Spatafora J."/>
            <person name="Crous P."/>
            <person name="Grigoriev I."/>
        </authorList>
    </citation>
    <scope>NUCLEOTIDE SEQUENCE [LARGE SCALE GENOMIC DNA]</scope>
    <source>
        <strain evidence="2">CBS 304.66</strain>
    </source>
</reference>